<accession>A0ACB9D8R5</accession>
<evidence type="ECO:0000313" key="1">
    <source>
        <dbReference type="EMBL" id="KAI3743018.1"/>
    </source>
</evidence>
<keyword evidence="2" id="KW-1185">Reference proteome</keyword>
<dbReference type="Proteomes" id="UP001056120">
    <property type="component" value="Linkage Group LG20"/>
</dbReference>
<sequence>MQTSYSPASRRLPLPCWSNDETVSLIDAYRDKWYSLRRGNLRAPHWQEVADGVAVRCPSGNPPKTSIQCRHKMEKIRKRYRAEIQRIGNNRCPSSWVFFKLMDSMELGLGFSSPDPFGGKEDDEIEDDLMLHPKRIKQAIALPLNQGYQGSIANGVRIKIPYSAKYQNNRSFDDLPPDMNPQYGLDKGFRNGYSKEASVGEIEGIHGGGNVMNEMVAAIEKLGHGFVKMKRMKMDVARELESMRMKMEMKRTEMILEMQQKLWDSFSDTVMEKKNKRKRTPTPES</sequence>
<organism evidence="1 2">
    <name type="scientific">Smallanthus sonchifolius</name>
    <dbReference type="NCBI Taxonomy" id="185202"/>
    <lineage>
        <taxon>Eukaryota</taxon>
        <taxon>Viridiplantae</taxon>
        <taxon>Streptophyta</taxon>
        <taxon>Embryophyta</taxon>
        <taxon>Tracheophyta</taxon>
        <taxon>Spermatophyta</taxon>
        <taxon>Magnoliopsida</taxon>
        <taxon>eudicotyledons</taxon>
        <taxon>Gunneridae</taxon>
        <taxon>Pentapetalae</taxon>
        <taxon>asterids</taxon>
        <taxon>campanulids</taxon>
        <taxon>Asterales</taxon>
        <taxon>Asteraceae</taxon>
        <taxon>Asteroideae</taxon>
        <taxon>Heliantheae alliance</taxon>
        <taxon>Millerieae</taxon>
        <taxon>Smallanthus</taxon>
    </lineage>
</organism>
<name>A0ACB9D8R5_9ASTR</name>
<protein>
    <submittedName>
        <fullName evidence="1">Uncharacterized protein</fullName>
    </submittedName>
</protein>
<comment type="caution">
    <text evidence="1">The sequence shown here is derived from an EMBL/GenBank/DDBJ whole genome shotgun (WGS) entry which is preliminary data.</text>
</comment>
<dbReference type="EMBL" id="CM042037">
    <property type="protein sequence ID" value="KAI3743018.1"/>
    <property type="molecule type" value="Genomic_DNA"/>
</dbReference>
<reference evidence="2" key="1">
    <citation type="journal article" date="2022" name="Mol. Ecol. Resour.">
        <title>The genomes of chicory, endive, great burdock and yacon provide insights into Asteraceae palaeo-polyploidization history and plant inulin production.</title>
        <authorList>
            <person name="Fan W."/>
            <person name="Wang S."/>
            <person name="Wang H."/>
            <person name="Wang A."/>
            <person name="Jiang F."/>
            <person name="Liu H."/>
            <person name="Zhao H."/>
            <person name="Xu D."/>
            <person name="Zhang Y."/>
        </authorList>
    </citation>
    <scope>NUCLEOTIDE SEQUENCE [LARGE SCALE GENOMIC DNA]</scope>
    <source>
        <strain evidence="2">cv. Yunnan</strain>
    </source>
</reference>
<proteinExistence type="predicted"/>
<evidence type="ECO:0000313" key="2">
    <source>
        <dbReference type="Proteomes" id="UP001056120"/>
    </source>
</evidence>
<gene>
    <name evidence="1" type="ORF">L1987_60719</name>
</gene>
<reference evidence="1 2" key="2">
    <citation type="journal article" date="2022" name="Mol. Ecol. Resour.">
        <title>The genomes of chicory, endive, great burdock and yacon provide insights into Asteraceae paleo-polyploidization history and plant inulin production.</title>
        <authorList>
            <person name="Fan W."/>
            <person name="Wang S."/>
            <person name="Wang H."/>
            <person name="Wang A."/>
            <person name="Jiang F."/>
            <person name="Liu H."/>
            <person name="Zhao H."/>
            <person name="Xu D."/>
            <person name="Zhang Y."/>
        </authorList>
    </citation>
    <scope>NUCLEOTIDE SEQUENCE [LARGE SCALE GENOMIC DNA]</scope>
    <source>
        <strain evidence="2">cv. Yunnan</strain>
        <tissue evidence="1">Leaves</tissue>
    </source>
</reference>